<dbReference type="SUPFAM" id="SSF52799">
    <property type="entry name" value="(Phosphotyrosine protein) phosphatases II"/>
    <property type="match status" value="1"/>
</dbReference>
<dbReference type="Pfam" id="PF00102">
    <property type="entry name" value="Y_phosphatase"/>
    <property type="match status" value="1"/>
</dbReference>
<dbReference type="AlphaFoldDB" id="A0A183BD47"/>
<evidence type="ECO:0000256" key="2">
    <source>
        <dbReference type="ARBA" id="ARBA00013064"/>
    </source>
</evidence>
<dbReference type="WBParaSite" id="ECPE_0001717601-mRNA-1">
    <property type="protein sequence ID" value="ECPE_0001717601-mRNA-1"/>
    <property type="gene ID" value="ECPE_0001717601"/>
</dbReference>
<evidence type="ECO:0000256" key="3">
    <source>
        <dbReference type="ARBA" id="ARBA00022553"/>
    </source>
</evidence>
<dbReference type="Gene3D" id="3.90.190.10">
    <property type="entry name" value="Protein tyrosine phosphatase superfamily"/>
    <property type="match status" value="1"/>
</dbReference>
<dbReference type="GO" id="GO:0005737">
    <property type="term" value="C:cytoplasm"/>
    <property type="evidence" value="ECO:0007669"/>
    <property type="project" value="TreeGrafter"/>
</dbReference>
<name>A0A183BD47_9TREM</name>
<dbReference type="InterPro" id="IPR051985">
    <property type="entry name" value="NR_tyrosine_phosphatase"/>
</dbReference>
<keyword evidence="6" id="KW-0472">Membrane</keyword>
<dbReference type="GO" id="GO:0070373">
    <property type="term" value="P:negative regulation of ERK1 and ERK2 cascade"/>
    <property type="evidence" value="ECO:0007669"/>
    <property type="project" value="TreeGrafter"/>
</dbReference>
<comment type="subcellular location">
    <subcellularLocation>
        <location evidence="1">Endomembrane system</location>
    </subcellularLocation>
</comment>
<dbReference type="GO" id="GO:0019901">
    <property type="term" value="F:protein kinase binding"/>
    <property type="evidence" value="ECO:0007669"/>
    <property type="project" value="TreeGrafter"/>
</dbReference>
<organism evidence="8">
    <name type="scientific">Echinostoma caproni</name>
    <dbReference type="NCBI Taxonomy" id="27848"/>
    <lineage>
        <taxon>Eukaryota</taxon>
        <taxon>Metazoa</taxon>
        <taxon>Spiralia</taxon>
        <taxon>Lophotrochozoa</taxon>
        <taxon>Platyhelminthes</taxon>
        <taxon>Trematoda</taxon>
        <taxon>Digenea</taxon>
        <taxon>Plagiorchiida</taxon>
        <taxon>Echinostomata</taxon>
        <taxon>Echinostomatoidea</taxon>
        <taxon>Echinostomatidae</taxon>
        <taxon>Echinostoma</taxon>
    </lineage>
</organism>
<dbReference type="GO" id="GO:0012505">
    <property type="term" value="C:endomembrane system"/>
    <property type="evidence" value="ECO:0007669"/>
    <property type="project" value="UniProtKB-SubCell"/>
</dbReference>
<keyword evidence="3" id="KW-0597">Phosphoprotein</keyword>
<dbReference type="PROSITE" id="PS50055">
    <property type="entry name" value="TYR_PHOSPHATASE_PTP"/>
    <property type="match status" value="1"/>
</dbReference>
<dbReference type="GO" id="GO:0005634">
    <property type="term" value="C:nucleus"/>
    <property type="evidence" value="ECO:0007669"/>
    <property type="project" value="TreeGrafter"/>
</dbReference>
<evidence type="ECO:0000313" key="8">
    <source>
        <dbReference type="WBParaSite" id="ECPE_0001717601-mRNA-1"/>
    </source>
</evidence>
<keyword evidence="5" id="KW-0904">Protein phosphatase</keyword>
<evidence type="ECO:0000256" key="4">
    <source>
        <dbReference type="ARBA" id="ARBA00022801"/>
    </source>
</evidence>
<dbReference type="InterPro" id="IPR029021">
    <property type="entry name" value="Prot-tyrosine_phosphatase-like"/>
</dbReference>
<evidence type="ECO:0000256" key="5">
    <source>
        <dbReference type="ARBA" id="ARBA00022912"/>
    </source>
</evidence>
<dbReference type="PANTHER" id="PTHR46047">
    <property type="entry name" value="TYROSINE-PROTEIN PHOSPHATASE NON-RECEPTOR TYPE 61F"/>
    <property type="match status" value="1"/>
</dbReference>
<protein>
    <recommendedName>
        <fullName evidence="2">protein-tyrosine-phosphatase</fullName>
        <ecNumber evidence="2">3.1.3.48</ecNumber>
    </recommendedName>
</protein>
<dbReference type="InterPro" id="IPR000242">
    <property type="entry name" value="PTP_cat"/>
</dbReference>
<dbReference type="PANTHER" id="PTHR46047:SF3">
    <property type="entry name" value="TYROSINE-PROTEIN PHOSPHATASE NON-RECEPTOR TYPE 61F"/>
    <property type="match status" value="1"/>
</dbReference>
<proteinExistence type="predicted"/>
<dbReference type="GO" id="GO:0004726">
    <property type="term" value="F:non-membrane spanning protein tyrosine phosphatase activity"/>
    <property type="evidence" value="ECO:0007669"/>
    <property type="project" value="TreeGrafter"/>
</dbReference>
<evidence type="ECO:0000256" key="6">
    <source>
        <dbReference type="ARBA" id="ARBA00023136"/>
    </source>
</evidence>
<feature type="domain" description="Tyrosine-protein phosphatase" evidence="7">
    <location>
        <begin position="49"/>
        <end position="198"/>
    </location>
</feature>
<evidence type="ECO:0000256" key="1">
    <source>
        <dbReference type="ARBA" id="ARBA00004308"/>
    </source>
</evidence>
<dbReference type="GO" id="GO:0046426">
    <property type="term" value="P:negative regulation of receptor signaling pathway via JAK-STAT"/>
    <property type="evidence" value="ECO:0007669"/>
    <property type="project" value="TreeGrafter"/>
</dbReference>
<evidence type="ECO:0000259" key="7">
    <source>
        <dbReference type="PROSITE" id="PS50055"/>
    </source>
</evidence>
<dbReference type="PRINTS" id="PR00700">
    <property type="entry name" value="PRTYPHPHTASE"/>
</dbReference>
<reference evidence="8" key="1">
    <citation type="submission" date="2016-06" db="UniProtKB">
        <authorList>
            <consortium name="WormBaseParasite"/>
        </authorList>
    </citation>
    <scope>IDENTIFICATION</scope>
</reference>
<dbReference type="SMART" id="SM00194">
    <property type="entry name" value="PTPc"/>
    <property type="match status" value="1"/>
</dbReference>
<sequence>LKRFLKLWEKKPSYRSKNLDVWLAKAFSHETYVIDGKTDIVILIHVSFNRFSHCEISDDSTRVLLDSGTDGDYINASYVSVPVAPSRKYILTQGPMQQTASHFWLMVWERRSPAIVMLNRIFEKGTMKCHPYFPDENFRSTLMFEDINLCVELKEEVVHRNFAKRVLDVRNTQVSSVCSLNAPRYFMSSKSNQPHGHM</sequence>
<accession>A0A183BD47</accession>
<dbReference type="EC" id="3.1.3.48" evidence="2"/>
<keyword evidence="4" id="KW-0378">Hydrolase</keyword>